<dbReference type="InterPro" id="IPR000182">
    <property type="entry name" value="GNAT_dom"/>
</dbReference>
<dbReference type="Pfam" id="PF00583">
    <property type="entry name" value="Acetyltransf_1"/>
    <property type="match status" value="1"/>
</dbReference>
<evidence type="ECO:0000313" key="2">
    <source>
        <dbReference type="EMBL" id="GEN85984.1"/>
    </source>
</evidence>
<dbReference type="PROSITE" id="PS51186">
    <property type="entry name" value="GNAT"/>
    <property type="match status" value="1"/>
</dbReference>
<dbReference type="AlphaFoldDB" id="A0A511ZEW4"/>
<dbReference type="GO" id="GO:0016747">
    <property type="term" value="F:acyltransferase activity, transferring groups other than amino-acyl groups"/>
    <property type="evidence" value="ECO:0007669"/>
    <property type="project" value="InterPro"/>
</dbReference>
<keyword evidence="3" id="KW-1185">Reference proteome</keyword>
<dbReference type="CDD" id="cd04301">
    <property type="entry name" value="NAT_SF"/>
    <property type="match status" value="1"/>
</dbReference>
<comment type="caution">
    <text evidence="2">The sequence shown here is derived from an EMBL/GenBank/DDBJ whole genome shotgun (WGS) entry which is preliminary data.</text>
</comment>
<dbReference type="EMBL" id="BJYM01000002">
    <property type="protein sequence ID" value="GEN85984.1"/>
    <property type="molecule type" value="Genomic_DNA"/>
</dbReference>
<proteinExistence type="predicted"/>
<dbReference type="STRING" id="582851.GCA_900162665_02943"/>
<gene>
    <name evidence="2" type="ORF">OSO01_07230</name>
</gene>
<name>A0A511ZEW4_9BACI</name>
<protein>
    <recommendedName>
        <fullName evidence="1">N-acetyltransferase domain-containing protein</fullName>
    </recommendedName>
</protein>
<evidence type="ECO:0000259" key="1">
    <source>
        <dbReference type="PROSITE" id="PS51186"/>
    </source>
</evidence>
<reference evidence="2 3" key="1">
    <citation type="submission" date="2019-07" db="EMBL/GenBank/DDBJ databases">
        <title>Whole genome shotgun sequence of Oceanobacillus sojae NBRC 105379.</title>
        <authorList>
            <person name="Hosoyama A."/>
            <person name="Uohara A."/>
            <person name="Ohji S."/>
            <person name="Ichikawa N."/>
        </authorList>
    </citation>
    <scope>NUCLEOTIDE SEQUENCE [LARGE SCALE GENOMIC DNA]</scope>
    <source>
        <strain evidence="2 3">NBRC 105379</strain>
    </source>
</reference>
<evidence type="ECO:0000313" key="3">
    <source>
        <dbReference type="Proteomes" id="UP000321558"/>
    </source>
</evidence>
<dbReference type="PANTHER" id="PTHR43617">
    <property type="entry name" value="L-AMINO ACID N-ACETYLTRANSFERASE"/>
    <property type="match status" value="1"/>
</dbReference>
<dbReference type="RefSeq" id="WP_147208788.1">
    <property type="nucleotide sequence ID" value="NZ_BJYM01000002.1"/>
</dbReference>
<dbReference type="InterPro" id="IPR050276">
    <property type="entry name" value="MshD_Acetyltransferase"/>
</dbReference>
<dbReference type="SUPFAM" id="SSF55729">
    <property type="entry name" value="Acyl-CoA N-acyltransferases (Nat)"/>
    <property type="match status" value="1"/>
</dbReference>
<dbReference type="OrthoDB" id="1897483at2"/>
<feature type="domain" description="N-acetyltransferase" evidence="1">
    <location>
        <begin position="164"/>
        <end position="307"/>
    </location>
</feature>
<dbReference type="Proteomes" id="UP000321558">
    <property type="component" value="Unassembled WGS sequence"/>
</dbReference>
<dbReference type="Gene3D" id="3.40.630.30">
    <property type="match status" value="1"/>
</dbReference>
<accession>A0A511ZEW4</accession>
<dbReference type="InterPro" id="IPR016181">
    <property type="entry name" value="Acyl_CoA_acyltransferase"/>
</dbReference>
<organism evidence="2 3">
    <name type="scientific">Oceanobacillus sojae</name>
    <dbReference type="NCBI Taxonomy" id="582851"/>
    <lineage>
        <taxon>Bacteria</taxon>
        <taxon>Bacillati</taxon>
        <taxon>Bacillota</taxon>
        <taxon>Bacilli</taxon>
        <taxon>Bacillales</taxon>
        <taxon>Bacillaceae</taxon>
        <taxon>Oceanobacillus</taxon>
    </lineage>
</organism>
<sequence>MQSKYIIRNYQSEDKPAAIQLYKNLIEHHSDIIYWQPGPESNWKNVYCVFYKDLMIAKGQLEAINIVSTDHSANASHLLFFNIKLHSNWEDDNELRNLLYKKVLEGAKLLKKKLPAQFPVKFCVGNFASEAKENAYLESRGFDHFKSLYWMRCKLNNLIPQSALKIPDISVKHWDMGTRVEELAYLQAEQGIWPDEPTNLEKLPAYKSNPFWKAITAFYNGEIIGSIMAWKEKQEDIGTIENVFVKPHWRKYGLASYLISEGLHYLKSCNLSKVQLLVETENESALKLYRSLGFETIKEEKRYWIDL</sequence>